<dbReference type="AlphaFoldDB" id="E9HQ66"/>
<evidence type="ECO:0000313" key="3">
    <source>
        <dbReference type="Proteomes" id="UP000000305"/>
    </source>
</evidence>
<keyword evidence="3" id="KW-1185">Reference proteome</keyword>
<dbReference type="Proteomes" id="UP000000305">
    <property type="component" value="Unassembled WGS sequence"/>
</dbReference>
<feature type="region of interest" description="Disordered" evidence="1">
    <location>
        <begin position="1"/>
        <end position="22"/>
    </location>
</feature>
<reference evidence="2 3" key="1">
    <citation type="journal article" date="2011" name="Science">
        <title>The ecoresponsive genome of Daphnia pulex.</title>
        <authorList>
            <person name="Colbourne J.K."/>
            <person name="Pfrender M.E."/>
            <person name="Gilbert D."/>
            <person name="Thomas W.K."/>
            <person name="Tucker A."/>
            <person name="Oakley T.H."/>
            <person name="Tokishita S."/>
            <person name="Aerts A."/>
            <person name="Arnold G.J."/>
            <person name="Basu M.K."/>
            <person name="Bauer D.J."/>
            <person name="Caceres C.E."/>
            <person name="Carmel L."/>
            <person name="Casola C."/>
            <person name="Choi J.H."/>
            <person name="Detter J.C."/>
            <person name="Dong Q."/>
            <person name="Dusheyko S."/>
            <person name="Eads B.D."/>
            <person name="Frohlich T."/>
            <person name="Geiler-Samerotte K.A."/>
            <person name="Gerlach D."/>
            <person name="Hatcher P."/>
            <person name="Jogdeo S."/>
            <person name="Krijgsveld J."/>
            <person name="Kriventseva E.V."/>
            <person name="Kultz D."/>
            <person name="Laforsch C."/>
            <person name="Lindquist E."/>
            <person name="Lopez J."/>
            <person name="Manak J.R."/>
            <person name="Muller J."/>
            <person name="Pangilinan J."/>
            <person name="Patwardhan R.P."/>
            <person name="Pitluck S."/>
            <person name="Pritham E.J."/>
            <person name="Rechtsteiner A."/>
            <person name="Rho M."/>
            <person name="Rogozin I.B."/>
            <person name="Sakarya O."/>
            <person name="Salamov A."/>
            <person name="Schaack S."/>
            <person name="Shapiro H."/>
            <person name="Shiga Y."/>
            <person name="Skalitzky C."/>
            <person name="Smith Z."/>
            <person name="Souvorov A."/>
            <person name="Sung W."/>
            <person name="Tang Z."/>
            <person name="Tsuchiya D."/>
            <person name="Tu H."/>
            <person name="Vos H."/>
            <person name="Wang M."/>
            <person name="Wolf Y.I."/>
            <person name="Yamagata H."/>
            <person name="Yamada T."/>
            <person name="Ye Y."/>
            <person name="Shaw J.R."/>
            <person name="Andrews J."/>
            <person name="Crease T.J."/>
            <person name="Tang H."/>
            <person name="Lucas S.M."/>
            <person name="Robertson H.M."/>
            <person name="Bork P."/>
            <person name="Koonin E.V."/>
            <person name="Zdobnov E.M."/>
            <person name="Grigoriev I.V."/>
            <person name="Lynch M."/>
            <person name="Boore J.L."/>
        </authorList>
    </citation>
    <scope>NUCLEOTIDE SEQUENCE [LARGE SCALE GENOMIC DNA]</scope>
</reference>
<dbReference type="KEGG" id="dpx:DAPPUDRAFT_263655"/>
<evidence type="ECO:0000256" key="1">
    <source>
        <dbReference type="SAM" id="MobiDB-lite"/>
    </source>
</evidence>
<feature type="compositionally biased region" description="Polar residues" evidence="1">
    <location>
        <begin position="1"/>
        <end position="11"/>
    </location>
</feature>
<proteinExistence type="predicted"/>
<name>E9HQ66_DAPPU</name>
<protein>
    <submittedName>
        <fullName evidence="2">Uncharacterized protein</fullName>
    </submittedName>
</protein>
<dbReference type="PANTHER" id="PTHR22954:SF3">
    <property type="entry name" value="PROTEIN CBG08539"/>
    <property type="match status" value="1"/>
</dbReference>
<dbReference type="HOGENOM" id="CLU_2308816_0_0_1"/>
<dbReference type="InParanoid" id="E9HQ66"/>
<dbReference type="PhylomeDB" id="E9HQ66"/>
<organism evidence="2 3">
    <name type="scientific">Daphnia pulex</name>
    <name type="common">Water flea</name>
    <dbReference type="NCBI Taxonomy" id="6669"/>
    <lineage>
        <taxon>Eukaryota</taxon>
        <taxon>Metazoa</taxon>
        <taxon>Ecdysozoa</taxon>
        <taxon>Arthropoda</taxon>
        <taxon>Crustacea</taxon>
        <taxon>Branchiopoda</taxon>
        <taxon>Diplostraca</taxon>
        <taxon>Cladocera</taxon>
        <taxon>Anomopoda</taxon>
        <taxon>Daphniidae</taxon>
        <taxon>Daphnia</taxon>
    </lineage>
</organism>
<evidence type="ECO:0000313" key="2">
    <source>
        <dbReference type="EMBL" id="EFX66117.1"/>
    </source>
</evidence>
<dbReference type="PANTHER" id="PTHR22954">
    <property type="entry name" value="RETROVIRAL PROTEASE-RELATED"/>
    <property type="match status" value="1"/>
</dbReference>
<gene>
    <name evidence="2" type="ORF">DAPPUDRAFT_263655</name>
</gene>
<sequence>MAPPRNSTAGGSRSAVKGHLPRILKPTQDVESEVMTAKLDVELAGEETKLDEKMERFKKLSVECQKEMTENGANHQDLDAEYDSVNQMEDEVRAGKISSF</sequence>
<dbReference type="EMBL" id="GL732715">
    <property type="protein sequence ID" value="EFX66117.1"/>
    <property type="molecule type" value="Genomic_DNA"/>
</dbReference>
<accession>E9HQ66</accession>